<organism evidence="2 3">
    <name type="scientific">Phocaeicola vulgatus</name>
    <name type="common">Bacteroides vulgatus</name>
    <dbReference type="NCBI Taxonomy" id="821"/>
    <lineage>
        <taxon>Bacteria</taxon>
        <taxon>Pseudomonadati</taxon>
        <taxon>Bacteroidota</taxon>
        <taxon>Bacteroidia</taxon>
        <taxon>Bacteroidales</taxon>
        <taxon>Bacteroidaceae</taxon>
        <taxon>Phocaeicola</taxon>
    </lineage>
</organism>
<dbReference type="Gene3D" id="1.10.30.50">
    <property type="match status" value="1"/>
</dbReference>
<accession>A0A415BJL0</accession>
<feature type="domain" description="HNH nuclease" evidence="1">
    <location>
        <begin position="233"/>
        <end position="280"/>
    </location>
</feature>
<dbReference type="AlphaFoldDB" id="A0A415BJL0"/>
<dbReference type="EMBL" id="QRLF01000038">
    <property type="protein sequence ID" value="RHI85788.1"/>
    <property type="molecule type" value="Genomic_DNA"/>
</dbReference>
<name>A0A415BJL0_PHOVU</name>
<evidence type="ECO:0000313" key="2">
    <source>
        <dbReference type="EMBL" id="RHI85788.1"/>
    </source>
</evidence>
<comment type="caution">
    <text evidence="2">The sequence shown here is derived from an EMBL/GenBank/DDBJ whole genome shotgun (WGS) entry which is preliminary data.</text>
</comment>
<dbReference type="Pfam" id="PF13395">
    <property type="entry name" value="HNH_4"/>
    <property type="match status" value="1"/>
</dbReference>
<gene>
    <name evidence="2" type="ORF">DW150_18775</name>
</gene>
<keyword evidence="2" id="KW-0255">Endonuclease</keyword>
<reference evidence="2 3" key="1">
    <citation type="submission" date="2018-08" db="EMBL/GenBank/DDBJ databases">
        <title>A genome reference for cultivated species of the human gut microbiota.</title>
        <authorList>
            <person name="Zou Y."/>
            <person name="Xue W."/>
            <person name="Luo G."/>
        </authorList>
    </citation>
    <scope>NUCLEOTIDE SEQUENCE [LARGE SCALE GENOMIC DNA]</scope>
    <source>
        <strain evidence="2 3">AM13-21</strain>
    </source>
</reference>
<dbReference type="RefSeq" id="WP_118291803.1">
    <property type="nucleotide sequence ID" value="NZ_QRLF01000038.1"/>
</dbReference>
<dbReference type="InterPro" id="IPR003615">
    <property type="entry name" value="HNH_nuc"/>
</dbReference>
<evidence type="ECO:0000259" key="1">
    <source>
        <dbReference type="Pfam" id="PF13395"/>
    </source>
</evidence>
<evidence type="ECO:0000313" key="3">
    <source>
        <dbReference type="Proteomes" id="UP000285777"/>
    </source>
</evidence>
<sequence length="356" mass="42085">MQIPQSYILTTKYLNRVFDKTVATYKYYWFLGILDSCVKHGKTRMNVWDIMITMVANAWYPVIYFRLSFGKSESLYEAIWALQKEYNIPININIRDLTDFLHELVQRADVRKRLNFLQMNVPFRFLRPWIDTSDDRQTVVRSQSFENGCLYKLEKQDGTLWIDMNPAWLDYLRENYDILSAFAYWGLSGFLQTRNPNVPAIPTKLVKREEQNSLSAQHKFWNTAIKRGMEVRCPYTGNLLEERMYDLDHFIPWSFVSHDLLWNLMPADPSINSSKSNKLPDLNLYLPKLAIAHQAALRINLNAGKQEKLLEDYLSLGHTPQEIVSMDKEHLFDCFFQTFTPMHQIALNMGFENWKY</sequence>
<proteinExistence type="predicted"/>
<protein>
    <submittedName>
        <fullName evidence="2">HNH endonuclease</fullName>
    </submittedName>
</protein>
<dbReference type="CDD" id="cd00085">
    <property type="entry name" value="HNHc"/>
    <property type="match status" value="1"/>
</dbReference>
<keyword evidence="2" id="KW-0540">Nuclease</keyword>
<keyword evidence="2" id="KW-0378">Hydrolase</keyword>
<dbReference type="Proteomes" id="UP000285777">
    <property type="component" value="Unassembled WGS sequence"/>
</dbReference>
<dbReference type="GO" id="GO:0004519">
    <property type="term" value="F:endonuclease activity"/>
    <property type="evidence" value="ECO:0007669"/>
    <property type="project" value="UniProtKB-KW"/>
</dbReference>